<dbReference type="Proteomes" id="UP000077202">
    <property type="component" value="Unassembled WGS sequence"/>
</dbReference>
<dbReference type="GO" id="GO:0097546">
    <property type="term" value="C:ciliary base"/>
    <property type="evidence" value="ECO:0007669"/>
    <property type="project" value="TreeGrafter"/>
</dbReference>
<evidence type="ECO:0000256" key="5">
    <source>
        <dbReference type="ARBA" id="ARBA00023273"/>
    </source>
</evidence>
<evidence type="ECO:0000313" key="9">
    <source>
        <dbReference type="EMBL" id="OAE22336.1"/>
    </source>
</evidence>
<dbReference type="Pfam" id="PF14886">
    <property type="entry name" value="FAM183"/>
    <property type="match status" value="1"/>
</dbReference>
<protein>
    <submittedName>
        <fullName evidence="9">Uncharacterized protein</fullName>
    </submittedName>
</protein>
<keyword evidence="10" id="KW-1185">Reference proteome</keyword>
<dbReference type="GO" id="GO:0005856">
    <property type="term" value="C:cytoskeleton"/>
    <property type="evidence" value="ECO:0007669"/>
    <property type="project" value="UniProtKB-SubCell"/>
</dbReference>
<sequence length="189" mass="21141">MVDIVEKKRGPSPPKGPAIGRGSPGSGIGIDEVSANRIWKEHCSKVEAMISMPGDFQFNPLTMYAITEKPTNFIPSTLVSKSEYDNAQEYVERYSMIKTMEKTPPEKFDLPQTTSQDYGWESHPLVERNPLFNYDNNSCEITQFAANYFALMHTTPFSKKKPIVDLLKSLKMPPKKPGAVVAKEPPAKS</sequence>
<evidence type="ECO:0000256" key="7">
    <source>
        <dbReference type="SAM" id="MobiDB-lite"/>
    </source>
</evidence>
<dbReference type="EMBL" id="AP019868">
    <property type="protein sequence ID" value="BBN06041.1"/>
    <property type="molecule type" value="Genomic_DNA"/>
</dbReference>
<evidence type="ECO:0000313" key="11">
    <source>
        <dbReference type="Proteomes" id="UP001162541"/>
    </source>
</evidence>
<dbReference type="InterPro" id="IPR029214">
    <property type="entry name" value="CFAP144"/>
</dbReference>
<keyword evidence="3" id="KW-0963">Cytoplasm</keyword>
<feature type="region of interest" description="Disordered" evidence="7">
    <location>
        <begin position="1"/>
        <end position="29"/>
    </location>
</feature>
<evidence type="ECO:0000256" key="6">
    <source>
        <dbReference type="ARBA" id="ARBA00034777"/>
    </source>
</evidence>
<keyword evidence="4" id="KW-0206">Cytoskeleton</keyword>
<evidence type="ECO:0000256" key="4">
    <source>
        <dbReference type="ARBA" id="ARBA00023212"/>
    </source>
</evidence>
<organism evidence="9 10">
    <name type="scientific">Marchantia polymorpha subsp. ruderalis</name>
    <dbReference type="NCBI Taxonomy" id="1480154"/>
    <lineage>
        <taxon>Eukaryota</taxon>
        <taxon>Viridiplantae</taxon>
        <taxon>Streptophyta</taxon>
        <taxon>Embryophyta</taxon>
        <taxon>Marchantiophyta</taxon>
        <taxon>Marchantiopsida</taxon>
        <taxon>Marchantiidae</taxon>
        <taxon>Marchantiales</taxon>
        <taxon>Marchantiaceae</taxon>
        <taxon>Marchantia</taxon>
    </lineage>
</organism>
<proteinExistence type="inferred from homology"/>
<accession>A0A176VR45</accession>
<dbReference type="PANTHER" id="PTHR33865:SF3">
    <property type="entry name" value="PROTEIN FAM183B"/>
    <property type="match status" value="1"/>
</dbReference>
<dbReference type="EMBL" id="LVLJ01003216">
    <property type="protein sequence ID" value="OAE22336.1"/>
    <property type="molecule type" value="Genomic_DNA"/>
</dbReference>
<evidence type="ECO:0000256" key="1">
    <source>
        <dbReference type="ARBA" id="ARBA00004138"/>
    </source>
</evidence>
<comment type="similarity">
    <text evidence="6">Belongs to the CFAP144 family.</text>
</comment>
<reference evidence="9 10" key="1">
    <citation type="submission" date="2016-03" db="EMBL/GenBank/DDBJ databases">
        <title>Mechanisms controlling the formation of the plant cell surface in tip-growing cells are functionally conserved among land plants.</title>
        <authorList>
            <person name="Honkanen S."/>
            <person name="Jones V.A."/>
            <person name="Morieri G."/>
            <person name="Champion C."/>
            <person name="Hetherington A.J."/>
            <person name="Kelly S."/>
            <person name="Saint-Marcoux D."/>
            <person name="Proust H."/>
            <person name="Prescott H."/>
            <person name="Dolan L."/>
        </authorList>
    </citation>
    <scope>NUCLEOTIDE SEQUENCE [LARGE SCALE GENOMIC DNA]</scope>
    <source>
        <strain evidence="10">cv. Tak-1 and cv. Tak-2</strain>
        <tissue evidence="9">Whole gametophyte</tissue>
    </source>
</reference>
<reference evidence="11" key="3">
    <citation type="journal article" date="2020" name="Curr. Biol.">
        <title>Chromatin organization in early land plants reveals an ancestral association between H3K27me3, transposons, and constitutive heterochromatin.</title>
        <authorList>
            <person name="Montgomery S.A."/>
            <person name="Tanizawa Y."/>
            <person name="Galik B."/>
            <person name="Wang N."/>
            <person name="Ito T."/>
            <person name="Mochizuki T."/>
            <person name="Akimcheva S."/>
            <person name="Bowman J.L."/>
            <person name="Cognat V."/>
            <person name="Marechal-Drouard L."/>
            <person name="Ekker H."/>
            <person name="Hong S.F."/>
            <person name="Kohchi T."/>
            <person name="Lin S.S."/>
            <person name="Liu L.D."/>
            <person name="Nakamura Y."/>
            <person name="Valeeva L.R."/>
            <person name="Shakirov E.V."/>
            <person name="Shippen D.E."/>
            <person name="Wei W.L."/>
            <person name="Yagura M."/>
            <person name="Yamaoka S."/>
            <person name="Yamato K.T."/>
            <person name="Liu C."/>
            <person name="Berger F."/>
        </authorList>
    </citation>
    <scope>NUCLEOTIDE SEQUENCE [LARGE SCALE GENOMIC DNA]</scope>
    <source>
        <strain evidence="11">Tak-1</strain>
    </source>
</reference>
<dbReference type="Proteomes" id="UP001162541">
    <property type="component" value="Chromosome 3"/>
</dbReference>
<gene>
    <name evidence="9" type="ORF">AXG93_1024s1040</name>
    <name evidence="8" type="ORF">Mp_3g17890</name>
</gene>
<name>A0A176VR45_MARPO</name>
<evidence type="ECO:0000256" key="3">
    <source>
        <dbReference type="ARBA" id="ARBA00022490"/>
    </source>
</evidence>
<dbReference type="AlphaFoldDB" id="A0A176VR45"/>
<keyword evidence="5" id="KW-0966">Cell projection</keyword>
<dbReference type="PANTHER" id="PTHR33865">
    <property type="entry name" value="PROTEIN FAM183B"/>
    <property type="match status" value="1"/>
</dbReference>
<comment type="subcellular location">
    <subcellularLocation>
        <location evidence="1">Cell projection</location>
        <location evidence="1">Cilium</location>
    </subcellularLocation>
    <subcellularLocation>
        <location evidence="2">Cytoplasm</location>
        <location evidence="2">Cytoskeleton</location>
    </subcellularLocation>
</comment>
<evidence type="ECO:0000313" key="8">
    <source>
        <dbReference type="EMBL" id="BBN06041.1"/>
    </source>
</evidence>
<evidence type="ECO:0000256" key="2">
    <source>
        <dbReference type="ARBA" id="ARBA00004245"/>
    </source>
</evidence>
<reference evidence="8" key="2">
    <citation type="journal article" date="2019" name="Curr. Biol.">
        <title>Chromatin organization in early land plants reveals an ancestral association between H3K27me3, transposons, and constitutive heterochromatin.</title>
        <authorList>
            <person name="Montgomery S.A."/>
            <person name="Tanizawa Y."/>
            <person name="Galik B."/>
            <person name="Wang N."/>
            <person name="Ito T."/>
            <person name="Mochizuki T."/>
            <person name="Akimcheva S."/>
            <person name="Bowman J."/>
            <person name="Cognat V."/>
            <person name="Drouard L."/>
            <person name="Ekker H."/>
            <person name="Houng S."/>
            <person name="Kohchi T."/>
            <person name="Lin S."/>
            <person name="Liu L.D."/>
            <person name="Nakamura Y."/>
            <person name="Valeeva L.R."/>
            <person name="Shakirov E.V."/>
            <person name="Shippen D.E."/>
            <person name="Wei W."/>
            <person name="Yagura M."/>
            <person name="Yamaoka S."/>
            <person name="Yamato K.T."/>
            <person name="Liu C."/>
            <person name="Berger F."/>
        </authorList>
    </citation>
    <scope>NUCLEOTIDE SEQUENCE [LARGE SCALE GENOMIC DNA]</scope>
    <source>
        <strain evidence="8">Tak-1</strain>
    </source>
</reference>
<evidence type="ECO:0000313" key="10">
    <source>
        <dbReference type="Proteomes" id="UP000077202"/>
    </source>
</evidence>